<protein>
    <submittedName>
        <fullName evidence="1">Uncharacterized protein</fullName>
    </submittedName>
</protein>
<reference evidence="1 2" key="1">
    <citation type="journal article" date="2015" name="Environ. Microbiol.">
        <title>Genome analyses suggest the presence of polyploidy and recent human-driven expansions in eight global populations of the honeybee pathogen Nosema ceranae.</title>
        <authorList>
            <person name="Pelin A."/>
            <person name="Selman M."/>
            <person name="Aris-Brosou S."/>
            <person name="Farinelli L."/>
            <person name="Corradi N."/>
        </authorList>
    </citation>
    <scope>NUCLEOTIDE SEQUENCE [LARGE SCALE GENOMIC DNA]</scope>
    <source>
        <strain evidence="1 2">PA08 1199</strain>
    </source>
</reference>
<accession>A0A0F9WN82</accession>
<dbReference type="AlphaFoldDB" id="A0A0F9WN82"/>
<dbReference type="VEuPathDB" id="MicrosporidiaDB:G9O61_00g019130"/>
<gene>
    <name evidence="1" type="ORF">AAJ76_680009707</name>
</gene>
<dbReference type="VEuPathDB" id="MicrosporidiaDB:AAJ76_680009707"/>
<evidence type="ECO:0000313" key="2">
    <source>
        <dbReference type="Proteomes" id="UP000034350"/>
    </source>
</evidence>
<dbReference type="RefSeq" id="XP_024330210.1">
    <property type="nucleotide sequence ID" value="XM_024476232.1"/>
</dbReference>
<name>A0A0F9WN82_9MICR</name>
<keyword evidence="2" id="KW-1185">Reference proteome</keyword>
<dbReference type="VEuPathDB" id="MicrosporidiaDB:NCER_101644"/>
<evidence type="ECO:0000313" key="1">
    <source>
        <dbReference type="EMBL" id="KKO74468.1"/>
    </source>
</evidence>
<dbReference type="EMBL" id="JPQZ01000068">
    <property type="protein sequence ID" value="KKO74468.1"/>
    <property type="molecule type" value="Genomic_DNA"/>
</dbReference>
<comment type="caution">
    <text evidence="1">The sequence shown here is derived from an EMBL/GenBank/DDBJ whole genome shotgun (WGS) entry which is preliminary data.</text>
</comment>
<proteinExistence type="predicted"/>
<sequence length="522" mass="62533">MLYLFFSIFKFIQTSNILDDEMIKNNIKKQIVSIVEQKIYKNDFITFEDAAKEMHAYVVRETNDLIKINICHVLSSCINDYFFYVVDEYSLTDQNLFTIFLFFKSFGVDKIYLNTSIYDYFAFSCESECEALCDLLNQLSFKSKGPYFFYVDYFNDFEHFHSNKRCNNSNCQHSAKYHQDYKFFDLRLSIDHKTGFMFYINLDDFDFSLLYKKKIELQFKEDWQTIYDFLNNFNLNQSYNFFDIPLGLFKSFYTSESSKKIPSMSFLPSFFEIYGKKVVFDQKFVYEIESNSLNGFKINIEIYKNLQKLVNFIPSINFVDASYIVFTIFSLSDKQIYSLLMRRLLNSKLSAKKILFLELLSYLKIIKRSDINWVLAYNTDMTQSLICDIFNTFFVDKIVKSIVGVKFKNRTGVYYIYVYIILYYELEDYIHECELNEELSCKLLKDFREILKVKEFKKFLNSYQTTAFKIAALFFELMTKLKFLDNSEQNLLNEFYHFTRVVINKIQNNAIVLDNFLQNKVY</sequence>
<dbReference type="GeneID" id="36321184"/>
<organism evidence="1 2">
    <name type="scientific">Vairimorpha ceranae</name>
    <dbReference type="NCBI Taxonomy" id="40302"/>
    <lineage>
        <taxon>Eukaryota</taxon>
        <taxon>Fungi</taxon>
        <taxon>Fungi incertae sedis</taxon>
        <taxon>Microsporidia</taxon>
        <taxon>Nosematidae</taxon>
        <taxon>Vairimorpha</taxon>
    </lineage>
</organism>
<dbReference type="Proteomes" id="UP000034350">
    <property type="component" value="Unassembled WGS sequence"/>
</dbReference>